<reference evidence="2" key="1">
    <citation type="submission" date="2021-01" db="EMBL/GenBank/DDBJ databases">
        <title>Chromosome-level genome assembly of a human fungal pathogen reveals clustering of transcriptionally co-regulated genes.</title>
        <authorList>
            <person name="Voorhies M."/>
            <person name="Cohen S."/>
            <person name="Shea T.P."/>
            <person name="Petrus S."/>
            <person name="Munoz J.F."/>
            <person name="Poplawski S."/>
            <person name="Goldman W.E."/>
            <person name="Michael T."/>
            <person name="Cuomo C.A."/>
            <person name="Sil A."/>
            <person name="Beyhan S."/>
        </authorList>
    </citation>
    <scope>NUCLEOTIDE SEQUENCE</scope>
    <source>
        <strain evidence="2">WU24</strain>
    </source>
</reference>
<organism evidence="2 3">
    <name type="scientific">Ajellomyces capsulatus</name>
    <name type="common">Darling's disease fungus</name>
    <name type="synonym">Histoplasma capsulatum</name>
    <dbReference type="NCBI Taxonomy" id="5037"/>
    <lineage>
        <taxon>Eukaryota</taxon>
        <taxon>Fungi</taxon>
        <taxon>Dikarya</taxon>
        <taxon>Ascomycota</taxon>
        <taxon>Pezizomycotina</taxon>
        <taxon>Eurotiomycetes</taxon>
        <taxon>Eurotiomycetidae</taxon>
        <taxon>Onygenales</taxon>
        <taxon>Ajellomycetaceae</taxon>
        <taxon>Histoplasma</taxon>
    </lineage>
</organism>
<proteinExistence type="predicted"/>
<sequence length="238" mass="26462">MSVTFAKAPELAESQAETISRLTQKLISAITKIQDDAQTAANVLQERLRATIRELSTQGNTTTRKILENNSLDTLRTINANFRLAFGPLKKSEYCSRAKKYAMESNSMRIKTVRGLCENDPDAALTLLTSYPTKVWTESSTEVFKGLIKMLKDETKVGINWPPQILHTMDKLEEERPMSSSSASPEERSAFPFLTRIYTAETDNQWSHSGSSEPIPIYNDSAAEPTANNIHGTSLLSA</sequence>
<name>A0A8A1MB30_AJECA</name>
<dbReference type="VEuPathDB" id="FungiDB:I7I51_03869"/>
<dbReference type="AlphaFoldDB" id="A0A8A1MB30"/>
<evidence type="ECO:0000256" key="1">
    <source>
        <dbReference type="SAM" id="MobiDB-lite"/>
    </source>
</evidence>
<feature type="compositionally biased region" description="Polar residues" evidence="1">
    <location>
        <begin position="226"/>
        <end position="238"/>
    </location>
</feature>
<dbReference type="EMBL" id="CP069111">
    <property type="protein sequence ID" value="QSS61692.1"/>
    <property type="molecule type" value="Genomic_DNA"/>
</dbReference>
<dbReference type="OrthoDB" id="4526074at2759"/>
<evidence type="ECO:0000313" key="2">
    <source>
        <dbReference type="EMBL" id="QSS61692.1"/>
    </source>
</evidence>
<dbReference type="Proteomes" id="UP000663671">
    <property type="component" value="Chromosome 5"/>
</dbReference>
<protein>
    <submittedName>
        <fullName evidence="2">Uncharacterized protein</fullName>
    </submittedName>
</protein>
<feature type="region of interest" description="Disordered" evidence="1">
    <location>
        <begin position="204"/>
        <end position="238"/>
    </location>
</feature>
<gene>
    <name evidence="2" type="ORF">I7I51_03869</name>
</gene>
<evidence type="ECO:0000313" key="3">
    <source>
        <dbReference type="Proteomes" id="UP000663671"/>
    </source>
</evidence>
<accession>A0A8A1MB30</accession>